<protein>
    <submittedName>
        <fullName evidence="3">Uncharacterized protein</fullName>
    </submittedName>
</protein>
<dbReference type="AlphaFoldDB" id="A0AAD4XKB4"/>
<dbReference type="GO" id="GO:1990904">
    <property type="term" value="C:ribonucleoprotein complex"/>
    <property type="evidence" value="ECO:0007669"/>
    <property type="project" value="UniProtKB-KW"/>
</dbReference>
<sequence>MVMRSFKGNLVWICWWWWFSHFSVWRIFFSKVHGSLACAGKVREQTPKVELTRGCNTTNVFVTAGQQGAMQFQMKVANNKASRSCRSCLPISSIWTVFDELGFISL</sequence>
<dbReference type="GO" id="GO:0005840">
    <property type="term" value="C:ribosome"/>
    <property type="evidence" value="ECO:0007669"/>
    <property type="project" value="UniProtKB-KW"/>
</dbReference>
<name>A0AAD4XKB4_9MAGN</name>
<accession>A0AAD4XKB4</accession>
<dbReference type="GO" id="GO:0006412">
    <property type="term" value="P:translation"/>
    <property type="evidence" value="ECO:0007669"/>
    <property type="project" value="InterPro"/>
</dbReference>
<keyword evidence="2" id="KW-0687">Ribonucleoprotein</keyword>
<organism evidence="3 4">
    <name type="scientific">Papaver atlanticum</name>
    <dbReference type="NCBI Taxonomy" id="357466"/>
    <lineage>
        <taxon>Eukaryota</taxon>
        <taxon>Viridiplantae</taxon>
        <taxon>Streptophyta</taxon>
        <taxon>Embryophyta</taxon>
        <taxon>Tracheophyta</taxon>
        <taxon>Spermatophyta</taxon>
        <taxon>Magnoliopsida</taxon>
        <taxon>Ranunculales</taxon>
        <taxon>Papaveraceae</taxon>
        <taxon>Papaveroideae</taxon>
        <taxon>Papaver</taxon>
    </lineage>
</organism>
<gene>
    <name evidence="3" type="ORF">MKW98_028245</name>
</gene>
<dbReference type="Pfam" id="PF04758">
    <property type="entry name" value="Ribosomal_S30"/>
    <property type="match status" value="1"/>
</dbReference>
<dbReference type="InterPro" id="IPR006846">
    <property type="entry name" value="Ribosomal_eS30"/>
</dbReference>
<keyword evidence="4" id="KW-1185">Reference proteome</keyword>
<proteinExistence type="predicted"/>
<dbReference type="GO" id="GO:0003735">
    <property type="term" value="F:structural constituent of ribosome"/>
    <property type="evidence" value="ECO:0007669"/>
    <property type="project" value="InterPro"/>
</dbReference>
<comment type="caution">
    <text evidence="3">The sequence shown here is derived from an EMBL/GenBank/DDBJ whole genome shotgun (WGS) entry which is preliminary data.</text>
</comment>
<dbReference type="Proteomes" id="UP001202328">
    <property type="component" value="Unassembled WGS sequence"/>
</dbReference>
<reference evidence="3" key="1">
    <citation type="submission" date="2022-04" db="EMBL/GenBank/DDBJ databases">
        <title>A functionally conserved STORR gene fusion in Papaver species that diverged 16.8 million years ago.</title>
        <authorList>
            <person name="Catania T."/>
        </authorList>
    </citation>
    <scope>NUCLEOTIDE SEQUENCE</scope>
    <source>
        <strain evidence="3">S-188037</strain>
    </source>
</reference>
<evidence type="ECO:0000256" key="1">
    <source>
        <dbReference type="ARBA" id="ARBA00022980"/>
    </source>
</evidence>
<keyword evidence="1" id="KW-0689">Ribosomal protein</keyword>
<evidence type="ECO:0000256" key="2">
    <source>
        <dbReference type="ARBA" id="ARBA00023274"/>
    </source>
</evidence>
<dbReference type="EMBL" id="JAJJMB010008071">
    <property type="protein sequence ID" value="KAI3926109.1"/>
    <property type="molecule type" value="Genomic_DNA"/>
</dbReference>
<feature type="non-terminal residue" evidence="3">
    <location>
        <position position="1"/>
    </location>
</feature>
<evidence type="ECO:0000313" key="3">
    <source>
        <dbReference type="EMBL" id="KAI3926109.1"/>
    </source>
</evidence>
<evidence type="ECO:0000313" key="4">
    <source>
        <dbReference type="Proteomes" id="UP001202328"/>
    </source>
</evidence>